<dbReference type="SUPFAM" id="SSF51658">
    <property type="entry name" value="Xylose isomerase-like"/>
    <property type="match status" value="1"/>
</dbReference>
<dbReference type="GO" id="GO:0016853">
    <property type="term" value="F:isomerase activity"/>
    <property type="evidence" value="ECO:0007669"/>
    <property type="project" value="UniProtKB-KW"/>
</dbReference>
<protein>
    <submittedName>
        <fullName evidence="3">Sugar phosphate isomerase/epimerase</fullName>
    </submittedName>
</protein>
<feature type="domain" description="Xylose isomerase-like TIM barrel" evidence="2">
    <location>
        <begin position="50"/>
        <end position="307"/>
    </location>
</feature>
<dbReference type="Pfam" id="PF01261">
    <property type="entry name" value="AP_endonuc_2"/>
    <property type="match status" value="1"/>
</dbReference>
<dbReference type="InterPro" id="IPR013022">
    <property type="entry name" value="Xyl_isomerase-like_TIM-brl"/>
</dbReference>
<name>A0A1H5LNN7_9MICO</name>
<evidence type="ECO:0000313" key="4">
    <source>
        <dbReference type="Proteomes" id="UP000199220"/>
    </source>
</evidence>
<dbReference type="Proteomes" id="UP000199220">
    <property type="component" value="Unassembled WGS sequence"/>
</dbReference>
<gene>
    <name evidence="3" type="ORF">SAMN04488554_2900</name>
</gene>
<dbReference type="OrthoDB" id="3325478at2"/>
<dbReference type="RefSeq" id="WP_089773787.1">
    <property type="nucleotide sequence ID" value="NZ_FNTX01000002.1"/>
</dbReference>
<evidence type="ECO:0000313" key="3">
    <source>
        <dbReference type="EMBL" id="SEE78629.1"/>
    </source>
</evidence>
<dbReference type="STRING" id="648782.SAMN04488554_2900"/>
<keyword evidence="3" id="KW-0413">Isomerase</keyword>
<dbReference type="EMBL" id="FNTX01000002">
    <property type="protein sequence ID" value="SEE78629.1"/>
    <property type="molecule type" value="Genomic_DNA"/>
</dbReference>
<sequence length="334" mass="36704">MESRATTPPDPADWTAETWPIACNMLTFGATTPDGTPTIDAPAVTWAGQLRQVRELGFDHIDPTDAWLSLAKLSPERLDEFRSVLADEGLGISSISMTRSSVVDRKNGEQNLADAHRFLDIAPEVGASIVNVGFMQGLTAAQQKALWFWLEPGHVDDPELRPLAIERIRELGDHAAANGIQLSLEMYEDTYVGTPEDAVQFVKDVGHDAVGLNPDIGNLVRLHRPIPSSPGMIDLFETVLPYCNFWHIKSYTRDEDPTTGSYSSAPVPLKYGVINYRAVIRRALELGYRGPFCTEHYGSDSIGVCAENRDYIRQVLGSALNRPDLPTNQQGASA</sequence>
<keyword evidence="4" id="KW-1185">Reference proteome</keyword>
<proteinExistence type="predicted"/>
<accession>A0A1H5LNN7</accession>
<organism evidence="3 4">
    <name type="scientific">Ruania alba</name>
    <dbReference type="NCBI Taxonomy" id="648782"/>
    <lineage>
        <taxon>Bacteria</taxon>
        <taxon>Bacillati</taxon>
        <taxon>Actinomycetota</taxon>
        <taxon>Actinomycetes</taxon>
        <taxon>Micrococcales</taxon>
        <taxon>Ruaniaceae</taxon>
        <taxon>Ruania</taxon>
    </lineage>
</organism>
<dbReference type="InterPro" id="IPR050312">
    <property type="entry name" value="IolE/XylAMocC-like"/>
</dbReference>
<dbReference type="PANTHER" id="PTHR12110">
    <property type="entry name" value="HYDROXYPYRUVATE ISOMERASE"/>
    <property type="match status" value="1"/>
</dbReference>
<dbReference type="PANTHER" id="PTHR12110:SF41">
    <property type="entry name" value="INOSOSE DEHYDRATASE"/>
    <property type="match status" value="1"/>
</dbReference>
<reference evidence="4" key="1">
    <citation type="submission" date="2016-10" db="EMBL/GenBank/DDBJ databases">
        <authorList>
            <person name="Varghese N."/>
            <person name="Submissions S."/>
        </authorList>
    </citation>
    <scope>NUCLEOTIDE SEQUENCE [LARGE SCALE GENOMIC DNA]</scope>
    <source>
        <strain evidence="4">DSM 21368</strain>
    </source>
</reference>
<keyword evidence="1" id="KW-0119">Carbohydrate metabolism</keyword>
<dbReference type="Gene3D" id="3.20.20.150">
    <property type="entry name" value="Divalent-metal-dependent TIM barrel enzymes"/>
    <property type="match status" value="1"/>
</dbReference>
<evidence type="ECO:0000259" key="2">
    <source>
        <dbReference type="Pfam" id="PF01261"/>
    </source>
</evidence>
<dbReference type="InterPro" id="IPR036237">
    <property type="entry name" value="Xyl_isomerase-like_sf"/>
</dbReference>
<evidence type="ECO:0000256" key="1">
    <source>
        <dbReference type="ARBA" id="ARBA00023277"/>
    </source>
</evidence>
<dbReference type="AlphaFoldDB" id="A0A1H5LNN7"/>